<reference evidence="3 4" key="1">
    <citation type="submission" date="2024-04" db="EMBL/GenBank/DDBJ databases">
        <title>Human intestinal bacterial collection.</title>
        <authorList>
            <person name="Pauvert C."/>
            <person name="Hitch T.C.A."/>
            <person name="Clavel T."/>
        </authorList>
    </citation>
    <scope>NUCLEOTIDE SEQUENCE [LARGE SCALE GENOMIC DNA]</scope>
    <source>
        <strain evidence="3 4">CLA-SR-H026</strain>
    </source>
</reference>
<proteinExistence type="predicted"/>
<sequence>MKKKLLWIAMALMLLVALPACNKKSDTELAKEAAEGFMTAIRDLKVDDVEKYVLEKDKEGLNDDEFMKDLDKPENKMFVDIMKSAKFEFKSGEIKDGAEEGKLVYAITSKNMMSILSQSMDDMLAGKSEEEIMAGIDVEKMEEQTKDVEIAMKKEGDSWKVADPEKIMMEMAGVGDFAGLMDEGLGEDTSEANMGNDNMGNENTSEEE</sequence>
<name>A0ABV1J7Y6_9FIRM</name>
<dbReference type="RefSeq" id="WP_349054594.1">
    <property type="nucleotide sequence ID" value="NZ_JBBNPS010000035.1"/>
</dbReference>
<keyword evidence="4" id="KW-1185">Reference proteome</keyword>
<accession>A0ABV1J7Y6</accession>
<gene>
    <name evidence="3" type="ORF">AAA081_08430</name>
</gene>
<feature type="chain" id="PRO_5046474787" description="DUF5105 domain-containing protein" evidence="2">
    <location>
        <begin position="23"/>
        <end position="208"/>
    </location>
</feature>
<comment type="caution">
    <text evidence="3">The sequence shown here is derived from an EMBL/GenBank/DDBJ whole genome shotgun (WGS) entry which is preliminary data.</text>
</comment>
<feature type="signal peptide" evidence="2">
    <location>
        <begin position="1"/>
        <end position="22"/>
    </location>
</feature>
<dbReference type="EMBL" id="JBBNPS010000035">
    <property type="protein sequence ID" value="MEQ3354316.1"/>
    <property type="molecule type" value="Genomic_DNA"/>
</dbReference>
<keyword evidence="2" id="KW-0732">Signal</keyword>
<feature type="compositionally biased region" description="Polar residues" evidence="1">
    <location>
        <begin position="191"/>
        <end position="208"/>
    </location>
</feature>
<evidence type="ECO:0008006" key="5">
    <source>
        <dbReference type="Google" id="ProtNLM"/>
    </source>
</evidence>
<evidence type="ECO:0000256" key="2">
    <source>
        <dbReference type="SAM" id="SignalP"/>
    </source>
</evidence>
<feature type="region of interest" description="Disordered" evidence="1">
    <location>
        <begin position="183"/>
        <end position="208"/>
    </location>
</feature>
<protein>
    <recommendedName>
        <fullName evidence="5">DUF5105 domain-containing protein</fullName>
    </recommendedName>
</protein>
<evidence type="ECO:0000313" key="3">
    <source>
        <dbReference type="EMBL" id="MEQ3354316.1"/>
    </source>
</evidence>
<dbReference type="Proteomes" id="UP001481872">
    <property type="component" value="Unassembled WGS sequence"/>
</dbReference>
<evidence type="ECO:0000313" key="4">
    <source>
        <dbReference type="Proteomes" id="UP001481872"/>
    </source>
</evidence>
<organism evidence="3 4">
    <name type="scientific">Aedoeadaptatus acetigenes</name>
    <dbReference type="NCBI Taxonomy" id="2981723"/>
    <lineage>
        <taxon>Bacteria</taxon>
        <taxon>Bacillati</taxon>
        <taxon>Bacillota</taxon>
        <taxon>Tissierellia</taxon>
        <taxon>Tissierellales</taxon>
        <taxon>Peptoniphilaceae</taxon>
        <taxon>Aedoeadaptatus</taxon>
    </lineage>
</organism>
<evidence type="ECO:0000256" key="1">
    <source>
        <dbReference type="SAM" id="MobiDB-lite"/>
    </source>
</evidence>